<name>A0ABW1W1R5_9GAMM</name>
<accession>A0ABW1W1R5</accession>
<proteinExistence type="predicted"/>
<comment type="caution">
    <text evidence="2">The sequence shown here is derived from an EMBL/GenBank/DDBJ whole genome shotgun (WGS) entry which is preliminary data.</text>
</comment>
<dbReference type="RefSeq" id="WP_227691894.1">
    <property type="nucleotide sequence ID" value="NZ_CAJGZK010000009.1"/>
</dbReference>
<feature type="domain" description="Transposase IS4-like" evidence="1">
    <location>
        <begin position="1"/>
        <end position="57"/>
    </location>
</feature>
<dbReference type="Pfam" id="PF01609">
    <property type="entry name" value="DDE_Tnp_1"/>
    <property type="match status" value="1"/>
</dbReference>
<dbReference type="Proteomes" id="UP001596264">
    <property type="component" value="Unassembled WGS sequence"/>
</dbReference>
<dbReference type="EMBL" id="JBHSTZ010000002">
    <property type="protein sequence ID" value="MFC6379971.1"/>
    <property type="molecule type" value="Genomic_DNA"/>
</dbReference>
<dbReference type="InterPro" id="IPR002559">
    <property type="entry name" value="Transposase_11"/>
</dbReference>
<organism evidence="2 3">
    <name type="scientific">Psychrobacter glacincola</name>
    <dbReference type="NCBI Taxonomy" id="56810"/>
    <lineage>
        <taxon>Bacteria</taxon>
        <taxon>Pseudomonadati</taxon>
        <taxon>Pseudomonadota</taxon>
        <taxon>Gammaproteobacteria</taxon>
        <taxon>Moraxellales</taxon>
        <taxon>Moraxellaceae</taxon>
        <taxon>Psychrobacter</taxon>
    </lineage>
</organism>
<protein>
    <submittedName>
        <fullName evidence="2">Transposase</fullName>
    </submittedName>
</protein>
<gene>
    <name evidence="2" type="ORF">ACFP58_00550</name>
</gene>
<reference evidence="3" key="1">
    <citation type="journal article" date="2019" name="Int. J. Syst. Evol. Microbiol.">
        <title>The Global Catalogue of Microorganisms (GCM) 10K type strain sequencing project: providing services to taxonomists for standard genome sequencing and annotation.</title>
        <authorList>
            <consortium name="The Broad Institute Genomics Platform"/>
            <consortium name="The Broad Institute Genome Sequencing Center for Infectious Disease"/>
            <person name="Wu L."/>
            <person name="Ma J."/>
        </authorList>
    </citation>
    <scope>NUCLEOTIDE SEQUENCE [LARGE SCALE GENOMIC DNA]</scope>
    <source>
        <strain evidence="3">CCM 2050</strain>
    </source>
</reference>
<keyword evidence="3" id="KW-1185">Reference proteome</keyword>
<evidence type="ECO:0000313" key="3">
    <source>
        <dbReference type="Proteomes" id="UP001596264"/>
    </source>
</evidence>
<sequence length="78" mass="8734">MQVIVHWQTGLILDVQTTKGSVHDFKLYKKTCPGWLPVNASYQADSGYQGIAKLHDQTSIPFKKPKGSELLDCCKQVN</sequence>
<evidence type="ECO:0000313" key="2">
    <source>
        <dbReference type="EMBL" id="MFC6379971.1"/>
    </source>
</evidence>
<evidence type="ECO:0000259" key="1">
    <source>
        <dbReference type="Pfam" id="PF01609"/>
    </source>
</evidence>